<comment type="caution">
    <text evidence="1">The sequence shown here is derived from an EMBL/GenBank/DDBJ whole genome shotgun (WGS) entry which is preliminary data.</text>
</comment>
<dbReference type="RefSeq" id="WP_016419545.1">
    <property type="nucleotide sequence ID" value="NZ_FNND01000001.1"/>
</dbReference>
<keyword evidence="2" id="KW-1185">Reference proteome</keyword>
<proteinExistence type="predicted"/>
<dbReference type="Proteomes" id="UP000182771">
    <property type="component" value="Unassembled WGS sequence"/>
</dbReference>
<reference evidence="1 2" key="1">
    <citation type="submission" date="2016-10" db="EMBL/GenBank/DDBJ databases">
        <authorList>
            <person name="Varghese N."/>
            <person name="Submissions S."/>
        </authorList>
    </citation>
    <scope>NUCLEOTIDE SEQUENCE [LARGE SCALE GENOMIC DNA]</scope>
    <source>
        <strain evidence="1 2">DSM 11449</strain>
    </source>
</reference>
<organism evidence="1 2">
    <name type="scientific">Capnocytophaga granulosa</name>
    <dbReference type="NCBI Taxonomy" id="45242"/>
    <lineage>
        <taxon>Bacteria</taxon>
        <taxon>Pseudomonadati</taxon>
        <taxon>Bacteroidota</taxon>
        <taxon>Flavobacteriia</taxon>
        <taxon>Flavobacteriales</taxon>
        <taxon>Flavobacteriaceae</taxon>
        <taxon>Capnocytophaga</taxon>
    </lineage>
</organism>
<sequence length="125" mass="14540">MIEEDLSYKIRGAIYEVYNYLGIGLLESVYTNALKYELERRGLKVCKEVALPVLYKEITLDVAFRLDLLVEDKAIIEVKSVEELKPIHHKQLLNYLKITQLKLGILVNFNEENINNGIFRKINLT</sequence>
<evidence type="ECO:0000313" key="2">
    <source>
        <dbReference type="Proteomes" id="UP000182771"/>
    </source>
</evidence>
<gene>
    <name evidence="1" type="ORF">SAMN05444420_101251</name>
</gene>
<protein>
    <submittedName>
        <fullName evidence="1">GxxExxY protein</fullName>
    </submittedName>
</protein>
<accession>A0A1H2QT88</accession>
<dbReference type="AlphaFoldDB" id="A0A1H2QT88"/>
<dbReference type="EMBL" id="FNND01000001">
    <property type="protein sequence ID" value="SDW10397.1"/>
    <property type="molecule type" value="Genomic_DNA"/>
</dbReference>
<dbReference type="InterPro" id="IPR026350">
    <property type="entry name" value="GxxExxY"/>
</dbReference>
<dbReference type="GeneID" id="85017879"/>
<dbReference type="OrthoDB" id="1119698at2"/>
<evidence type="ECO:0000313" key="1">
    <source>
        <dbReference type="EMBL" id="SDW10397.1"/>
    </source>
</evidence>
<name>A0A1H2QT88_9FLAO</name>
<dbReference type="Pfam" id="PF13366">
    <property type="entry name" value="PDDEXK_3"/>
    <property type="match status" value="1"/>
</dbReference>
<dbReference type="NCBIfam" id="TIGR04256">
    <property type="entry name" value="GxxExxY"/>
    <property type="match status" value="1"/>
</dbReference>